<dbReference type="AlphaFoldDB" id="A0A8J3CKB1"/>
<gene>
    <name evidence="2" type="ORF">GCM10012275_59580</name>
</gene>
<keyword evidence="3" id="KW-1185">Reference proteome</keyword>
<feature type="compositionally biased region" description="Basic and acidic residues" evidence="1">
    <location>
        <begin position="116"/>
        <end position="129"/>
    </location>
</feature>
<protein>
    <submittedName>
        <fullName evidence="2">Uncharacterized protein</fullName>
    </submittedName>
</protein>
<dbReference type="RefSeq" id="WP_189061757.1">
    <property type="nucleotide sequence ID" value="NZ_BMMK01000050.1"/>
</dbReference>
<feature type="region of interest" description="Disordered" evidence="1">
    <location>
        <begin position="113"/>
        <end position="167"/>
    </location>
</feature>
<dbReference type="EMBL" id="BMMK01000050">
    <property type="protein sequence ID" value="GGM81012.1"/>
    <property type="molecule type" value="Genomic_DNA"/>
</dbReference>
<feature type="compositionally biased region" description="Pro residues" evidence="1">
    <location>
        <begin position="1"/>
        <end position="10"/>
    </location>
</feature>
<feature type="compositionally biased region" description="Gly residues" evidence="1">
    <location>
        <begin position="131"/>
        <end position="143"/>
    </location>
</feature>
<reference evidence="2" key="2">
    <citation type="submission" date="2020-09" db="EMBL/GenBank/DDBJ databases">
        <authorList>
            <person name="Sun Q."/>
            <person name="Zhou Y."/>
        </authorList>
    </citation>
    <scope>NUCLEOTIDE SEQUENCE</scope>
    <source>
        <strain evidence="2">CGMCC 4.5737</strain>
    </source>
</reference>
<accession>A0A8J3CKB1</accession>
<evidence type="ECO:0000256" key="1">
    <source>
        <dbReference type="SAM" id="MobiDB-lite"/>
    </source>
</evidence>
<dbReference type="Proteomes" id="UP000637578">
    <property type="component" value="Unassembled WGS sequence"/>
</dbReference>
<comment type="caution">
    <text evidence="2">The sequence shown here is derived from an EMBL/GenBank/DDBJ whole genome shotgun (WGS) entry which is preliminary data.</text>
</comment>
<feature type="region of interest" description="Disordered" evidence="1">
    <location>
        <begin position="1"/>
        <end position="38"/>
    </location>
</feature>
<organism evidence="2 3">
    <name type="scientific">Longimycelium tulufanense</name>
    <dbReference type="NCBI Taxonomy" id="907463"/>
    <lineage>
        <taxon>Bacteria</taxon>
        <taxon>Bacillati</taxon>
        <taxon>Actinomycetota</taxon>
        <taxon>Actinomycetes</taxon>
        <taxon>Pseudonocardiales</taxon>
        <taxon>Pseudonocardiaceae</taxon>
        <taxon>Longimycelium</taxon>
    </lineage>
</organism>
<evidence type="ECO:0000313" key="3">
    <source>
        <dbReference type="Proteomes" id="UP000637578"/>
    </source>
</evidence>
<reference evidence="2" key="1">
    <citation type="journal article" date="2014" name="Int. J. Syst. Evol. Microbiol.">
        <title>Complete genome sequence of Corynebacterium casei LMG S-19264T (=DSM 44701T), isolated from a smear-ripened cheese.</title>
        <authorList>
            <consortium name="US DOE Joint Genome Institute (JGI-PGF)"/>
            <person name="Walter F."/>
            <person name="Albersmeier A."/>
            <person name="Kalinowski J."/>
            <person name="Ruckert C."/>
        </authorList>
    </citation>
    <scope>NUCLEOTIDE SEQUENCE</scope>
    <source>
        <strain evidence="2">CGMCC 4.5737</strain>
    </source>
</reference>
<name>A0A8J3CKB1_9PSEU</name>
<proteinExistence type="predicted"/>
<sequence>MSPPSIPPVPGFRDSIDHPASPSRADCCGPPAAHKRGRAGAVPSVRFCPVDPNAGLEDRLIAAIRVLVAAYTVPGDRVALADAADPTVGGARAAREYRDRLVETVLRLGRGATVEPPRHAAGDHPRDGDAGLLGAGSWSGPGLGPDPEPPPGAVGGPTARAATDRPFGRHPDPLDLIILGCTRHPADPSAVIDWAPRLDPNGTLIVLTHRNHAPHRGPVRSGSLRRIAALANLILTDRLILAPCAPSTTPPTHPRVQRAVALGGHHRLHTTARVFRPVMPSPEARDA</sequence>
<evidence type="ECO:0000313" key="2">
    <source>
        <dbReference type="EMBL" id="GGM81012.1"/>
    </source>
</evidence>